<dbReference type="EMBL" id="JAKFFV010000004">
    <property type="protein sequence ID" value="MCF2498389.1"/>
    <property type="molecule type" value="Genomic_DNA"/>
</dbReference>
<dbReference type="Proteomes" id="UP001139411">
    <property type="component" value="Unassembled WGS sequence"/>
</dbReference>
<evidence type="ECO:0000313" key="1">
    <source>
        <dbReference type="EMBL" id="MCF2498389.1"/>
    </source>
</evidence>
<proteinExistence type="predicted"/>
<reference evidence="1" key="1">
    <citation type="submission" date="2022-01" db="EMBL/GenBank/DDBJ databases">
        <title>Novel species in genus Dyadobacter.</title>
        <authorList>
            <person name="Ma C."/>
        </authorList>
    </citation>
    <scope>NUCLEOTIDE SEQUENCE</scope>
    <source>
        <strain evidence="1">CY357</strain>
    </source>
</reference>
<dbReference type="CDD" id="cd19958">
    <property type="entry name" value="pyocin_knob"/>
    <property type="match status" value="1"/>
</dbReference>
<name>A0A9X1QC93_9BACT</name>
<evidence type="ECO:0000313" key="2">
    <source>
        <dbReference type="Proteomes" id="UP001139411"/>
    </source>
</evidence>
<dbReference type="AlphaFoldDB" id="A0A9X1QC93"/>
<sequence>MTLIKASRKISAPATPINGEIIYLPVNGSYVQYIVNNAGLMVPPAVMSHGHGIGDVTGLQTALDGKAAFSHSHANATPSVAGFMSAADKTKLDESVNYTHPFSGVDPGSYGKVTVNAFGHVTGGSNPVTLGGYGISEKFVSLNPTYGEQVDNVNDVDLNTVTVASSFFGGNLSNKPVTAASSGFVTTLNRASVFMQTYFDSTTQGAFYFRRKNSGVFYPWEKVATESWVASQGFLTSNVTSALQDVLAAGNSAVNQSLSIQGVGGTTNYIARFGTSGGWFEFFNGTTFAATFLPTVRGTSIGSNKAYGLAFIGQGQDDYLQGAVYFSGRNAAGTGMVTSGNIASFANFTTQRVSIAHDGAISAAGVITAVVGNSTQWSQAFGWGNHSSAGYALNSSLSGYVPTSRTITINGTSYDLSANRSWTIPGGGIPVIVSNGYLPLYDGVNNTFVTSSIQDSTATLKILKDFTVNQNGAKRYIEFSSTGSAAGLNWYTAEGTLGYSQSYSSDGSFKFTSPGGNVMQLNASGLVEFLKPNGATPFLVNSNTVVSSLNADMLDGFHASSFLQSGSITLQSVLNSGNTATNQTIDIQGPAGTTNSIARFGANTGYVEIYNGTSFAATFLPTMRGISVGVNSAWGVGFIGQGQESYTQGAITFSGRNAAGNGEVTGGNLVSFRNYTSEKLAVGYNGNLTAAGVITAVVGNSTQWSQAFGWGNHASAGYTPSSRTISINGTTYDLSANRSWSISGGSAYSAASGIGLSGTTFFVLGGLGLNQEADGLSIDLVYTDGRYMRPGQTYLQGALSISGGGFLGSGNYYLTLVNDSSSPGSNMLYGTDAFGNKGWYTQPSGAGGGVSGSGGINYLPLWSGSTSLTSSVVTQVGSFIVIGSVNSMSHLYVQGSLNIRSMTQSQRISFSPGYSGAMVYQSDGMEGLYMFKTGGWVYIG</sequence>
<gene>
    <name evidence="1" type="ORF">L0661_08730</name>
</gene>
<protein>
    <submittedName>
        <fullName evidence="1">Uncharacterized protein</fullName>
    </submittedName>
</protein>
<comment type="caution">
    <text evidence="1">The sequence shown here is derived from an EMBL/GenBank/DDBJ whole genome shotgun (WGS) entry which is preliminary data.</text>
</comment>
<accession>A0A9X1QC93</accession>
<organism evidence="1 2">
    <name type="scientific">Dyadobacter chenhuakuii</name>
    <dbReference type="NCBI Taxonomy" id="2909339"/>
    <lineage>
        <taxon>Bacteria</taxon>
        <taxon>Pseudomonadati</taxon>
        <taxon>Bacteroidota</taxon>
        <taxon>Cytophagia</taxon>
        <taxon>Cytophagales</taxon>
        <taxon>Spirosomataceae</taxon>
        <taxon>Dyadobacter</taxon>
    </lineage>
</organism>
<dbReference type="RefSeq" id="WP_235177524.1">
    <property type="nucleotide sequence ID" value="NZ_JAKFFV010000004.1"/>
</dbReference>